<dbReference type="CDD" id="cd04280">
    <property type="entry name" value="ZnMc_astacin_like"/>
    <property type="match status" value="1"/>
</dbReference>
<dbReference type="PROSITE" id="PS51257">
    <property type="entry name" value="PROKAR_LIPOPROTEIN"/>
    <property type="match status" value="1"/>
</dbReference>
<keyword evidence="3 5" id="KW-0378">Hydrolase</keyword>
<dbReference type="Pfam" id="PF01400">
    <property type="entry name" value="Astacin"/>
    <property type="match status" value="1"/>
</dbReference>
<dbReference type="GO" id="GO:0004222">
    <property type="term" value="F:metalloendopeptidase activity"/>
    <property type="evidence" value="ECO:0007669"/>
    <property type="project" value="UniProtKB-UniRule"/>
</dbReference>
<dbReference type="InterPro" id="IPR006026">
    <property type="entry name" value="Peptidase_Metallo"/>
</dbReference>
<evidence type="ECO:0000256" key="1">
    <source>
        <dbReference type="ARBA" id="ARBA00022729"/>
    </source>
</evidence>
<feature type="region of interest" description="Disordered" evidence="6">
    <location>
        <begin position="757"/>
        <end position="780"/>
    </location>
</feature>
<dbReference type="Proteomes" id="UP000315369">
    <property type="component" value="Unassembled WGS sequence"/>
</dbReference>
<feature type="binding site" evidence="5">
    <location>
        <position position="186"/>
    </location>
    <ligand>
        <name>Zn(2+)</name>
        <dbReference type="ChEBI" id="CHEBI:29105"/>
        <note>catalytic</note>
    </ligand>
</feature>
<feature type="binding site" evidence="5">
    <location>
        <position position="190"/>
    </location>
    <ligand>
        <name>Zn(2+)</name>
        <dbReference type="ChEBI" id="CHEBI:29105"/>
        <note>catalytic</note>
    </ligand>
</feature>
<gene>
    <name evidence="8" type="ORF">FJV41_16415</name>
</gene>
<dbReference type="PROSITE" id="PS51470">
    <property type="entry name" value="FG_GAP"/>
    <property type="match status" value="3"/>
</dbReference>
<dbReference type="SMART" id="SM00191">
    <property type="entry name" value="Int_alpha"/>
    <property type="match status" value="7"/>
</dbReference>
<organism evidence="8 9">
    <name type="scientific">Myxococcus llanfairpwllgwyngyllgogerychwyrndrobwllllantysiliogogogochensis</name>
    <dbReference type="NCBI Taxonomy" id="2590453"/>
    <lineage>
        <taxon>Bacteria</taxon>
        <taxon>Pseudomonadati</taxon>
        <taxon>Myxococcota</taxon>
        <taxon>Myxococcia</taxon>
        <taxon>Myxococcales</taxon>
        <taxon>Cystobacterineae</taxon>
        <taxon>Myxococcaceae</taxon>
        <taxon>Myxococcus</taxon>
    </lineage>
</organism>
<feature type="binding site" evidence="5">
    <location>
        <position position="196"/>
    </location>
    <ligand>
        <name>Zn(2+)</name>
        <dbReference type="ChEBI" id="CHEBI:29105"/>
        <note>catalytic</note>
    </ligand>
</feature>
<keyword evidence="4" id="KW-0325">Glycoprotein</keyword>
<evidence type="ECO:0000256" key="2">
    <source>
        <dbReference type="ARBA" id="ARBA00022737"/>
    </source>
</evidence>
<dbReference type="InterPro" id="IPR034035">
    <property type="entry name" value="Astacin-like_dom"/>
</dbReference>
<protein>
    <recommendedName>
        <fullName evidence="7">Peptidase M12A domain-containing protein</fullName>
    </recommendedName>
</protein>
<proteinExistence type="predicted"/>
<dbReference type="EMBL" id="VIFM01000056">
    <property type="protein sequence ID" value="TQF14889.1"/>
    <property type="molecule type" value="Genomic_DNA"/>
</dbReference>
<evidence type="ECO:0000259" key="7">
    <source>
        <dbReference type="PROSITE" id="PS51864"/>
    </source>
</evidence>
<dbReference type="OrthoDB" id="127762at2"/>
<keyword evidence="1" id="KW-0732">Signal</keyword>
<dbReference type="GO" id="GO:0006508">
    <property type="term" value="P:proteolysis"/>
    <property type="evidence" value="ECO:0007669"/>
    <property type="project" value="UniProtKB-KW"/>
</dbReference>
<evidence type="ECO:0000256" key="5">
    <source>
        <dbReference type="PROSITE-ProRule" id="PRU01211"/>
    </source>
</evidence>
<dbReference type="RefSeq" id="WP_141643432.1">
    <property type="nucleotide sequence ID" value="NZ_VIFM01000056.1"/>
</dbReference>
<evidence type="ECO:0000256" key="3">
    <source>
        <dbReference type="ARBA" id="ARBA00022801"/>
    </source>
</evidence>
<dbReference type="Pfam" id="PF01839">
    <property type="entry name" value="FG-GAP"/>
    <property type="match status" value="7"/>
</dbReference>
<keyword evidence="5" id="KW-0862">Zinc</keyword>
<keyword evidence="5" id="KW-0482">Metalloprotease</keyword>
<dbReference type="SMART" id="SM00235">
    <property type="entry name" value="ZnMc"/>
    <property type="match status" value="1"/>
</dbReference>
<keyword evidence="5" id="KW-0479">Metal-binding</keyword>
<evidence type="ECO:0000313" key="9">
    <source>
        <dbReference type="Proteomes" id="UP000315369"/>
    </source>
</evidence>
<feature type="domain" description="Peptidase M12A" evidence="7">
    <location>
        <begin position="103"/>
        <end position="289"/>
    </location>
</feature>
<dbReference type="Gene3D" id="2.130.10.130">
    <property type="entry name" value="Integrin alpha, N-terminal"/>
    <property type="match status" value="4"/>
</dbReference>
<dbReference type="PANTHER" id="PTHR23221:SF7">
    <property type="entry name" value="PHOSPHATIDYLINOSITOL-GLYCAN-SPECIFIC PHOSPHOLIPASE D"/>
    <property type="match status" value="1"/>
</dbReference>
<evidence type="ECO:0000256" key="4">
    <source>
        <dbReference type="ARBA" id="ARBA00023180"/>
    </source>
</evidence>
<comment type="caution">
    <text evidence="5">Lacks conserved residue(s) required for the propagation of feature annotation.</text>
</comment>
<dbReference type="InterPro" id="IPR013517">
    <property type="entry name" value="FG-GAP"/>
</dbReference>
<feature type="compositionally biased region" description="Polar residues" evidence="6">
    <location>
        <begin position="758"/>
        <end position="770"/>
    </location>
</feature>
<dbReference type="PROSITE" id="PS51864">
    <property type="entry name" value="ASTACIN"/>
    <property type="match status" value="1"/>
</dbReference>
<dbReference type="InterPro" id="IPR024079">
    <property type="entry name" value="MetalloPept_cat_dom_sf"/>
</dbReference>
<keyword evidence="5" id="KW-0645">Protease</keyword>
<dbReference type="SUPFAM" id="SSF55486">
    <property type="entry name" value="Metalloproteases ('zincins'), catalytic domain"/>
    <property type="match status" value="1"/>
</dbReference>
<evidence type="ECO:0000313" key="8">
    <source>
        <dbReference type="EMBL" id="TQF14889.1"/>
    </source>
</evidence>
<dbReference type="SUPFAM" id="SSF69318">
    <property type="entry name" value="Integrin alpha N-terminal domain"/>
    <property type="match status" value="2"/>
</dbReference>
<dbReference type="InterPro" id="IPR013519">
    <property type="entry name" value="Int_alpha_beta-p"/>
</dbReference>
<keyword evidence="2" id="KW-0677">Repeat</keyword>
<feature type="active site" evidence="5">
    <location>
        <position position="187"/>
    </location>
</feature>
<accession>A0A540X0U9</accession>
<dbReference type="Gene3D" id="3.40.390.10">
    <property type="entry name" value="Collagenase (Catalytic Domain)"/>
    <property type="match status" value="1"/>
</dbReference>
<dbReference type="GO" id="GO:0008270">
    <property type="term" value="F:zinc ion binding"/>
    <property type="evidence" value="ECO:0007669"/>
    <property type="project" value="UniProtKB-UniRule"/>
</dbReference>
<dbReference type="InterPro" id="IPR001506">
    <property type="entry name" value="Peptidase_M12A"/>
</dbReference>
<dbReference type="PANTHER" id="PTHR23221">
    <property type="entry name" value="GLYCOSYLPHOSPHATIDYLINOSITOL PHOSPHOLIPASE D"/>
    <property type="match status" value="1"/>
</dbReference>
<dbReference type="PRINTS" id="PR00480">
    <property type="entry name" value="ASTACIN"/>
</dbReference>
<dbReference type="AlphaFoldDB" id="A0A540X0U9"/>
<dbReference type="InterPro" id="IPR028994">
    <property type="entry name" value="Integrin_alpha_N"/>
</dbReference>
<name>A0A540X0U9_9BACT</name>
<sequence>MKHVSRGWAGVVLGVLVGSASGCGGEVDADASSEVIRQERAFPGRTGEVRRANFQVAGGPRALAYERIDGERVFQGDILLPPEVPARELSALSVEAQGAVSTRAMTRWPGGVVPYTVDAALPNIGRVTAALAQWEALTPIRFVPRTTQSDYVTFRPGTGCSSHVGRIGGQQFVTLAPGCTTGSTLHEVGHTLGLWHEQARTDRDRNVVIHFENIEAGYAHAFETFAQEGAAGRNLGPYGLDSLMHYAPEAFSANDSPTITRLDGSFFTANRTAPTLADACAVKRLHGYGRHSDVNGDGYADLVIGAPDEDVGMGLDQGAVSVVLGSATGLGTAGLWLHRDVSGVEDTAGFADHFGAAVAVGDFNGDCFADVAVGVPEDDVNGIVDAGSVHVFLGSAQGVDLSTDKVLHQNSASVPDSAEAFDGFGAVLAVGDFNGDGYDDLAVGVPAEDYGSSALDSGLVTVLFGSVSGLTGTGAQSWSQAAAHVLEVTETGDRFGSALAAGDFNGDGFDELAVGVPSEDVGTVANVGAVNVLSGSIDGLTSTGNQLWTPGSDGVPGVASEEVLFGAALAAGDFNGDGRSELAIAAPGQTVGFMAGAGAVTVLRGGSAGLQSTGALAWSQDSAGISDVAEQGDALGSALVAEDFDGDGHVDLAIGVASESVGAVVGAGIVHVLHGAPGGLSTAREQRWSQVGSTVEEGAELQDAFGSRLSSGDYDGDGFVDLAVGVPYEDVGSATDSGAVQVLYSAGVTGLSRAGEQLWSQAPSEQTDSVETGDRFGEGL</sequence>
<evidence type="ECO:0000256" key="6">
    <source>
        <dbReference type="SAM" id="MobiDB-lite"/>
    </source>
</evidence>
<comment type="cofactor">
    <cofactor evidence="5">
        <name>Zn(2+)</name>
        <dbReference type="ChEBI" id="CHEBI:29105"/>
    </cofactor>
    <text evidence="5">Binds 1 zinc ion per subunit.</text>
</comment>
<reference evidence="8 9" key="1">
    <citation type="submission" date="2019-06" db="EMBL/GenBank/DDBJ databases">
        <authorList>
            <person name="Livingstone P."/>
            <person name="Whitworth D."/>
        </authorList>
    </citation>
    <scope>NUCLEOTIDE SEQUENCE [LARGE SCALE GENOMIC DNA]</scope>
    <source>
        <strain evidence="8 9">AM401</strain>
    </source>
</reference>
<keyword evidence="9" id="KW-1185">Reference proteome</keyword>
<comment type="caution">
    <text evidence="8">The sequence shown here is derived from an EMBL/GenBank/DDBJ whole genome shotgun (WGS) entry which is preliminary data.</text>
</comment>